<keyword evidence="1" id="KW-0472">Membrane</keyword>
<keyword evidence="1" id="KW-1133">Transmembrane helix</keyword>
<evidence type="ECO:0000313" key="2">
    <source>
        <dbReference type="EMBL" id="MFD2543750.1"/>
    </source>
</evidence>
<reference evidence="3" key="1">
    <citation type="journal article" date="2019" name="Int. J. Syst. Evol. Microbiol.">
        <title>The Global Catalogue of Microorganisms (GCM) 10K type strain sequencing project: providing services to taxonomists for standard genome sequencing and annotation.</title>
        <authorList>
            <consortium name="The Broad Institute Genomics Platform"/>
            <consortium name="The Broad Institute Genome Sequencing Center for Infectious Disease"/>
            <person name="Wu L."/>
            <person name="Ma J."/>
        </authorList>
    </citation>
    <scope>NUCLEOTIDE SEQUENCE [LARGE SCALE GENOMIC DNA]</scope>
    <source>
        <strain evidence="3">KCTC 42808</strain>
    </source>
</reference>
<dbReference type="RefSeq" id="WP_379905972.1">
    <property type="nucleotide sequence ID" value="NZ_JBHULM010000039.1"/>
</dbReference>
<dbReference type="Proteomes" id="UP001597467">
    <property type="component" value="Unassembled WGS sequence"/>
</dbReference>
<name>A0ABW5K689_9FLAO</name>
<evidence type="ECO:0000313" key="3">
    <source>
        <dbReference type="Proteomes" id="UP001597467"/>
    </source>
</evidence>
<comment type="caution">
    <text evidence="2">The sequence shown here is derived from an EMBL/GenBank/DDBJ whole genome shotgun (WGS) entry which is preliminary data.</text>
</comment>
<gene>
    <name evidence="2" type="ORF">ACFSSB_15595</name>
</gene>
<proteinExistence type="predicted"/>
<sequence length="86" mass="10375">MNQELKNTEKRKTEPLTNKEWFTFFIIPVNPNSRLNSKSANQIEYERYERFGFKKKMEQADTARIAGVLFYFFIILIAIIIYYIKL</sequence>
<organism evidence="2 3">
    <name type="scientific">Lacinutrix gracilariae</name>
    <dbReference type="NCBI Taxonomy" id="1747198"/>
    <lineage>
        <taxon>Bacteria</taxon>
        <taxon>Pseudomonadati</taxon>
        <taxon>Bacteroidota</taxon>
        <taxon>Flavobacteriia</taxon>
        <taxon>Flavobacteriales</taxon>
        <taxon>Flavobacteriaceae</taxon>
        <taxon>Lacinutrix</taxon>
    </lineage>
</organism>
<dbReference type="EMBL" id="JBHULM010000039">
    <property type="protein sequence ID" value="MFD2543750.1"/>
    <property type="molecule type" value="Genomic_DNA"/>
</dbReference>
<evidence type="ECO:0000256" key="1">
    <source>
        <dbReference type="SAM" id="Phobius"/>
    </source>
</evidence>
<feature type="transmembrane region" description="Helical" evidence="1">
    <location>
        <begin position="63"/>
        <end position="84"/>
    </location>
</feature>
<keyword evidence="1" id="KW-0812">Transmembrane</keyword>
<keyword evidence="3" id="KW-1185">Reference proteome</keyword>
<protein>
    <submittedName>
        <fullName evidence="2">Uncharacterized protein</fullName>
    </submittedName>
</protein>
<accession>A0ABW5K689</accession>